<dbReference type="GO" id="GO:0004519">
    <property type="term" value="F:endonuclease activity"/>
    <property type="evidence" value="ECO:0007669"/>
    <property type="project" value="UniProtKB-KW"/>
</dbReference>
<dbReference type="CDD" id="cd22316">
    <property type="entry name" value="BspD6I-like"/>
    <property type="match status" value="1"/>
</dbReference>
<dbReference type="InterPro" id="IPR018573">
    <property type="entry name" value="Restrct_endonuc_II_AlwI"/>
</dbReference>
<evidence type="ECO:0000313" key="2">
    <source>
        <dbReference type="EMBL" id="QTD36481.1"/>
    </source>
</evidence>
<proteinExistence type="predicted"/>
<keyword evidence="2" id="KW-0378">Hydrolase</keyword>
<sequence length="560" mass="65149">MGSLSKVKALFGFTSPRTLEKIIPEIELLTSSFSGKKWTGNSELQADFFGSLYKSEFYEGESYPADPAFAARDRITRAPKAFGFVDLKPEIKITEAGKLLLTGKREDEIFTRQMLKFQLPSPYHTQSKSLEFSVKPYLELLRLVKELESLSKTEIALFFSQLTNYKDFDKIVEKIINFREGSKSFKGSRKMYVAECFKKEVLEVFQQEVQDKNLKTRESSNISLQKFIKTKSSNMKDYADAFVRYIRATELITFQKRTFRLVILPQKIEEVNYILKETDRKPLVFKNVSNFKKHLFNPFSVKLLSDNKDLLINKIEKLGLTEFDKTASIEELKDILENLEISVKSKNIEEKKRKLKDYKELPDILEVFKQIKKKEVPDAPLFLEWNVWRALVMLNYAKRVDGNFVMDIDGMPLNHAPGQKSDIESEFADFGLITEVTMSGGNTQYKMESESVPRHFGKAKESFNKEMYCLFIAPKISEGTLAHYFNLNRFNTKLYGGKTKIIPLTIDQFIEFVKTGIENKFNNPEKLKNWLEKQWQNNQEMEDESIWSENIEKSILKWAS</sequence>
<feature type="coiled-coil region" evidence="1">
    <location>
        <begin position="329"/>
        <end position="361"/>
    </location>
</feature>
<dbReference type="Gene3D" id="3.40.91.50">
    <property type="match status" value="1"/>
</dbReference>
<dbReference type="Proteomes" id="UP000663935">
    <property type="component" value="Chromosome"/>
</dbReference>
<evidence type="ECO:0000256" key="1">
    <source>
        <dbReference type="SAM" id="Coils"/>
    </source>
</evidence>
<keyword evidence="3" id="KW-1185">Reference proteome</keyword>
<evidence type="ECO:0000313" key="3">
    <source>
        <dbReference type="Proteomes" id="UP000663935"/>
    </source>
</evidence>
<dbReference type="EMBL" id="CP071795">
    <property type="protein sequence ID" value="QTD36481.1"/>
    <property type="molecule type" value="Genomic_DNA"/>
</dbReference>
<keyword evidence="1" id="KW-0175">Coiled coil</keyword>
<dbReference type="RefSeq" id="WP_207970668.1">
    <property type="nucleotide sequence ID" value="NZ_CP071795.1"/>
</dbReference>
<name>A0ABX7SU40_9FLAO</name>
<gene>
    <name evidence="2" type="ORF">JL193_09975</name>
</gene>
<organism evidence="2 3">
    <name type="scientific">Polaribacter batillariae</name>
    <dbReference type="NCBI Taxonomy" id="2808900"/>
    <lineage>
        <taxon>Bacteria</taxon>
        <taxon>Pseudomonadati</taxon>
        <taxon>Bacteroidota</taxon>
        <taxon>Flavobacteriia</taxon>
        <taxon>Flavobacteriales</taxon>
        <taxon>Flavobacteriaceae</taxon>
    </lineage>
</organism>
<keyword evidence="2" id="KW-0255">Endonuclease</keyword>
<protein>
    <submittedName>
        <fullName evidence="2">AlwI family type II restriction endonuclease</fullName>
    </submittedName>
</protein>
<keyword evidence="2" id="KW-0540">Nuclease</keyword>
<reference evidence="2 3" key="1">
    <citation type="submission" date="2021-03" db="EMBL/GenBank/DDBJ databases">
        <title>Complete genome of Polaribacter_sp.G4M1.</title>
        <authorList>
            <person name="Jeong S.W."/>
            <person name="Bae J.W."/>
        </authorList>
    </citation>
    <scope>NUCLEOTIDE SEQUENCE [LARGE SCALE GENOMIC DNA]</scope>
    <source>
        <strain evidence="2 3">G4M1</strain>
    </source>
</reference>
<accession>A0ABX7SU40</accession>
<dbReference type="Pfam" id="PF09491">
    <property type="entry name" value="RE_AlwI"/>
    <property type="match status" value="1"/>
</dbReference>